<evidence type="ECO:0000313" key="5">
    <source>
        <dbReference type="Proteomes" id="UP000321547"/>
    </source>
</evidence>
<evidence type="ECO:0000313" key="2">
    <source>
        <dbReference type="EMBL" id="GEM02926.1"/>
    </source>
</evidence>
<reference evidence="3 4" key="1">
    <citation type="submission" date="2016-10" db="EMBL/GenBank/DDBJ databases">
        <authorList>
            <person name="de Groot N.N."/>
        </authorList>
    </citation>
    <scope>NUCLEOTIDE SEQUENCE [LARGE SCALE GENOMIC DNA]</scope>
    <source>
        <strain evidence="3 4">DSM 17073</strain>
    </source>
</reference>
<dbReference type="EMBL" id="BJWI01000081">
    <property type="protein sequence ID" value="GEM02926.1"/>
    <property type="molecule type" value="Genomic_DNA"/>
</dbReference>
<dbReference type="RefSeq" id="WP_089833388.1">
    <property type="nucleotide sequence ID" value="NZ_BJWI01000081.1"/>
</dbReference>
<protein>
    <submittedName>
        <fullName evidence="3">Uncharacterized protein</fullName>
    </submittedName>
</protein>
<evidence type="ECO:0000313" key="4">
    <source>
        <dbReference type="Proteomes" id="UP000242243"/>
    </source>
</evidence>
<dbReference type="STRING" id="306540.SAMN05421839_13917"/>
<keyword evidence="1" id="KW-1133">Transmembrane helix</keyword>
<keyword evidence="1" id="KW-0812">Transmembrane</keyword>
<reference evidence="2 5" key="2">
    <citation type="submission" date="2019-07" db="EMBL/GenBank/DDBJ databases">
        <title>Whole genome shotgun sequence of Halolactibacillus halophilus NBRC 100868.</title>
        <authorList>
            <person name="Hosoyama A."/>
            <person name="Uohara A."/>
            <person name="Ohji S."/>
            <person name="Ichikawa N."/>
        </authorList>
    </citation>
    <scope>NUCLEOTIDE SEQUENCE [LARGE SCALE GENOMIC DNA]</scope>
    <source>
        <strain evidence="2 5">NBRC 100868</strain>
    </source>
</reference>
<accession>A0A1I5S5B2</accession>
<organism evidence="3 4">
    <name type="scientific">Halolactibacillus halophilus</name>
    <dbReference type="NCBI Taxonomy" id="306540"/>
    <lineage>
        <taxon>Bacteria</taxon>
        <taxon>Bacillati</taxon>
        <taxon>Bacillota</taxon>
        <taxon>Bacilli</taxon>
        <taxon>Bacillales</taxon>
        <taxon>Bacillaceae</taxon>
        <taxon>Halolactibacillus</taxon>
    </lineage>
</organism>
<gene>
    <name evidence="2" type="ORF">HHA03_24580</name>
    <name evidence="3" type="ORF">SAMN05421839_13917</name>
</gene>
<dbReference type="AlphaFoldDB" id="A0A1I5S5B2"/>
<dbReference type="Proteomes" id="UP000321547">
    <property type="component" value="Unassembled WGS sequence"/>
</dbReference>
<keyword evidence="5" id="KW-1185">Reference proteome</keyword>
<dbReference type="OrthoDB" id="2979267at2"/>
<keyword evidence="1" id="KW-0472">Membrane</keyword>
<dbReference type="EMBL" id="FOXC01000039">
    <property type="protein sequence ID" value="SFP65854.1"/>
    <property type="molecule type" value="Genomic_DNA"/>
</dbReference>
<feature type="transmembrane region" description="Helical" evidence="1">
    <location>
        <begin position="6"/>
        <end position="27"/>
    </location>
</feature>
<dbReference type="Proteomes" id="UP000242243">
    <property type="component" value="Unassembled WGS sequence"/>
</dbReference>
<evidence type="ECO:0000256" key="1">
    <source>
        <dbReference type="SAM" id="Phobius"/>
    </source>
</evidence>
<evidence type="ECO:0000313" key="3">
    <source>
        <dbReference type="EMBL" id="SFP65854.1"/>
    </source>
</evidence>
<proteinExistence type="predicted"/>
<sequence>MNFMTYIAFTAFTASLITASITVMLALKIGSTRNINKKLIDQIGAHIECTNLLIEKQYIARNYEALNKLLVNQLTNYRDIRKLLKEDKHEY</sequence>
<name>A0A1I5S5B2_9BACI</name>